<dbReference type="PANTHER" id="PTHR11328">
    <property type="entry name" value="MAJOR FACILITATOR SUPERFAMILY DOMAIN-CONTAINING PROTEIN"/>
    <property type="match status" value="1"/>
</dbReference>
<keyword evidence="2" id="KW-0472">Membrane</keyword>
<comment type="caution">
    <text evidence="3">The sequence shown here is derived from an EMBL/GenBank/DDBJ whole genome shotgun (WGS) entry which is preliminary data.</text>
</comment>
<dbReference type="EMBL" id="REGN01002362">
    <property type="protein sequence ID" value="RNA28597.1"/>
    <property type="molecule type" value="Genomic_DNA"/>
</dbReference>
<protein>
    <submittedName>
        <fullName evidence="3">Sodium-dependent lysophosphatidylcholine symporter 1</fullName>
    </submittedName>
</protein>
<evidence type="ECO:0000256" key="2">
    <source>
        <dbReference type="SAM" id="Phobius"/>
    </source>
</evidence>
<feature type="transmembrane region" description="Helical" evidence="2">
    <location>
        <begin position="214"/>
        <end position="236"/>
    </location>
</feature>
<feature type="transmembrane region" description="Helical" evidence="2">
    <location>
        <begin position="53"/>
        <end position="78"/>
    </location>
</feature>
<dbReference type="InterPro" id="IPR039672">
    <property type="entry name" value="MFS_2"/>
</dbReference>
<dbReference type="InterPro" id="IPR036259">
    <property type="entry name" value="MFS_trans_sf"/>
</dbReference>
<dbReference type="PANTHER" id="PTHR11328:SF24">
    <property type="entry name" value="MAJOR FACILITATOR SUPERFAMILY (MFS) PROFILE DOMAIN-CONTAINING PROTEIN"/>
    <property type="match status" value="1"/>
</dbReference>
<keyword evidence="2" id="KW-0812">Transmembrane</keyword>
<dbReference type="GO" id="GO:0005886">
    <property type="term" value="C:plasma membrane"/>
    <property type="evidence" value="ECO:0007669"/>
    <property type="project" value="TreeGrafter"/>
</dbReference>
<evidence type="ECO:0000313" key="3">
    <source>
        <dbReference type="EMBL" id="RNA28597.1"/>
    </source>
</evidence>
<keyword evidence="4" id="KW-1185">Reference proteome</keyword>
<feature type="transmembrane region" description="Helical" evidence="2">
    <location>
        <begin position="121"/>
        <end position="138"/>
    </location>
</feature>
<reference evidence="3 4" key="1">
    <citation type="journal article" date="2018" name="Sci. Rep.">
        <title>Genomic signatures of local adaptation to the degree of environmental predictability in rotifers.</title>
        <authorList>
            <person name="Franch-Gras L."/>
            <person name="Hahn C."/>
            <person name="Garcia-Roger E.M."/>
            <person name="Carmona M.J."/>
            <person name="Serra M."/>
            <person name="Gomez A."/>
        </authorList>
    </citation>
    <scope>NUCLEOTIDE SEQUENCE [LARGE SCALE GENOMIC DNA]</scope>
    <source>
        <strain evidence="3">HYR1</strain>
    </source>
</reference>
<name>A0A3M7RZ43_BRAPC</name>
<sequence length="320" mass="36429">MTKIKSSKKSDHQASYKIIDVELVIPSEAGKYLESSAKQIYSDQNEMKFYQRFFFGLAGLPFQVYFCAIGVFTTVYLLNKAGLPPEKTTYILFTSRIIDAITDPIYGYLVEKSRVTRFGKMKPWIAVSIPLSAISYGFRIPHTAMTMYLSHSLKERENLTILRMASEMVGLLVALGIQGPLVANDSACLKKNASGEIIPNQDSESYNNWEQFKYTYIAIIMTVIFLIGTIPLIIFVNEKPELINASAETQNVEERVSFWISLKRIFTFRPFIILLISTILSTSAIQIIQANFQLYFDYSYVAISEKFTITIFVLLKYSLT</sequence>
<dbReference type="AlphaFoldDB" id="A0A3M7RZ43"/>
<organism evidence="3 4">
    <name type="scientific">Brachionus plicatilis</name>
    <name type="common">Marine rotifer</name>
    <name type="synonym">Brachionus muelleri</name>
    <dbReference type="NCBI Taxonomy" id="10195"/>
    <lineage>
        <taxon>Eukaryota</taxon>
        <taxon>Metazoa</taxon>
        <taxon>Spiralia</taxon>
        <taxon>Gnathifera</taxon>
        <taxon>Rotifera</taxon>
        <taxon>Eurotatoria</taxon>
        <taxon>Monogononta</taxon>
        <taxon>Pseudotrocha</taxon>
        <taxon>Ploima</taxon>
        <taxon>Brachionidae</taxon>
        <taxon>Brachionus</taxon>
    </lineage>
</organism>
<gene>
    <name evidence="3" type="ORF">BpHYR1_027497</name>
</gene>
<dbReference type="Pfam" id="PF13347">
    <property type="entry name" value="MFS_2"/>
    <property type="match status" value="2"/>
</dbReference>
<feature type="transmembrane region" description="Helical" evidence="2">
    <location>
        <begin position="271"/>
        <end position="292"/>
    </location>
</feature>
<evidence type="ECO:0000313" key="4">
    <source>
        <dbReference type="Proteomes" id="UP000276133"/>
    </source>
</evidence>
<accession>A0A3M7RZ43</accession>
<dbReference type="Proteomes" id="UP000276133">
    <property type="component" value="Unassembled WGS sequence"/>
</dbReference>
<proteinExistence type="inferred from homology"/>
<keyword evidence="2" id="KW-1133">Transmembrane helix</keyword>
<dbReference type="GO" id="GO:0008643">
    <property type="term" value="P:carbohydrate transport"/>
    <property type="evidence" value="ECO:0007669"/>
    <property type="project" value="InterPro"/>
</dbReference>
<dbReference type="OrthoDB" id="197206at2759"/>
<comment type="similarity">
    <text evidence="1">Belongs to the major facilitator superfamily.</text>
</comment>
<feature type="transmembrane region" description="Helical" evidence="2">
    <location>
        <begin position="159"/>
        <end position="177"/>
    </location>
</feature>
<dbReference type="Gene3D" id="1.20.1250.20">
    <property type="entry name" value="MFS general substrate transporter like domains"/>
    <property type="match status" value="1"/>
</dbReference>
<dbReference type="GO" id="GO:0015293">
    <property type="term" value="F:symporter activity"/>
    <property type="evidence" value="ECO:0007669"/>
    <property type="project" value="InterPro"/>
</dbReference>
<evidence type="ECO:0000256" key="1">
    <source>
        <dbReference type="ARBA" id="ARBA00008335"/>
    </source>
</evidence>
<dbReference type="STRING" id="10195.A0A3M7RZ43"/>
<dbReference type="SUPFAM" id="SSF103473">
    <property type="entry name" value="MFS general substrate transporter"/>
    <property type="match status" value="1"/>
</dbReference>